<dbReference type="AlphaFoldDB" id="A0A1B7T801"/>
<proteinExistence type="predicted"/>
<sequence>MDESKFEIYLAKAISKTKTNKKPLLVLIVDEKDKPSEWINKWIDKENIERIENLNAVIVLKITHGNNANFHFFKNYIKNMHNYDSDEHDKYLTEEQKECLFIINANNIQEVIADISDK</sequence>
<accession>A0A1B7T801</accession>
<reference evidence="2" key="1">
    <citation type="journal article" date="2016" name="Proc. Natl. Acad. Sci. U.S.A.">
        <title>Comparative genomics of biotechnologically important yeasts.</title>
        <authorList>
            <person name="Riley R."/>
            <person name="Haridas S."/>
            <person name="Wolfe K.H."/>
            <person name="Lopes M.R."/>
            <person name="Hittinger C.T."/>
            <person name="Goeker M."/>
            <person name="Salamov A.A."/>
            <person name="Wisecaver J.H."/>
            <person name="Long T.M."/>
            <person name="Calvey C.H."/>
            <person name="Aerts A.L."/>
            <person name="Barry K.W."/>
            <person name="Choi C."/>
            <person name="Clum A."/>
            <person name="Coughlan A.Y."/>
            <person name="Deshpande S."/>
            <person name="Douglass A.P."/>
            <person name="Hanson S.J."/>
            <person name="Klenk H.-P."/>
            <person name="LaButti K.M."/>
            <person name="Lapidus A."/>
            <person name="Lindquist E.A."/>
            <person name="Lipzen A.M."/>
            <person name="Meier-Kolthoff J.P."/>
            <person name="Ohm R.A."/>
            <person name="Otillar R.P."/>
            <person name="Pangilinan J.L."/>
            <person name="Peng Y."/>
            <person name="Rokas A."/>
            <person name="Rosa C.A."/>
            <person name="Scheuner C."/>
            <person name="Sibirny A.A."/>
            <person name="Slot J.C."/>
            <person name="Stielow J.B."/>
            <person name="Sun H."/>
            <person name="Kurtzman C.P."/>
            <person name="Blackwell M."/>
            <person name="Grigoriev I.V."/>
            <person name="Jeffries T.W."/>
        </authorList>
    </citation>
    <scope>NUCLEOTIDE SEQUENCE [LARGE SCALE GENOMIC DNA]</scope>
    <source>
        <strain evidence="2">NRRL Y-1626</strain>
    </source>
</reference>
<dbReference type="EMBL" id="LXPE01000381">
    <property type="protein sequence ID" value="OBA24854.1"/>
    <property type="molecule type" value="Genomic_DNA"/>
</dbReference>
<name>A0A1B7T801_9ASCO</name>
<evidence type="ECO:0000313" key="1">
    <source>
        <dbReference type="EMBL" id="OBA24854.1"/>
    </source>
</evidence>
<evidence type="ECO:0000313" key="2">
    <source>
        <dbReference type="Proteomes" id="UP000092321"/>
    </source>
</evidence>
<protein>
    <submittedName>
        <fullName evidence="1">Uncharacterized protein</fullName>
    </submittedName>
</protein>
<gene>
    <name evidence="1" type="ORF">HANVADRAFT_50572</name>
</gene>
<dbReference type="OrthoDB" id="3972947at2759"/>
<keyword evidence="2" id="KW-1185">Reference proteome</keyword>
<dbReference type="Pfam" id="PF23187">
    <property type="entry name" value="UBX7_N"/>
    <property type="match status" value="1"/>
</dbReference>
<organism evidence="1 2">
    <name type="scientific">Hanseniaspora valbyensis NRRL Y-1626</name>
    <dbReference type="NCBI Taxonomy" id="766949"/>
    <lineage>
        <taxon>Eukaryota</taxon>
        <taxon>Fungi</taxon>
        <taxon>Dikarya</taxon>
        <taxon>Ascomycota</taxon>
        <taxon>Saccharomycotina</taxon>
        <taxon>Saccharomycetes</taxon>
        <taxon>Saccharomycodales</taxon>
        <taxon>Saccharomycodaceae</taxon>
        <taxon>Hanseniaspora</taxon>
    </lineage>
</organism>
<dbReference type="Proteomes" id="UP000092321">
    <property type="component" value="Unassembled WGS sequence"/>
</dbReference>
<comment type="caution">
    <text evidence="1">The sequence shown here is derived from an EMBL/GenBank/DDBJ whole genome shotgun (WGS) entry which is preliminary data.</text>
</comment>